<proteinExistence type="predicted"/>
<reference evidence="2 3" key="1">
    <citation type="journal article" date="2015" name="Nature">
        <title>rRNA introns, odd ribosomes, and small enigmatic genomes across a large radiation of phyla.</title>
        <authorList>
            <person name="Brown C.T."/>
            <person name="Hug L.A."/>
            <person name="Thomas B.C."/>
            <person name="Sharon I."/>
            <person name="Castelle C.J."/>
            <person name="Singh A."/>
            <person name="Wilkins M.J."/>
            <person name="Williams K.H."/>
            <person name="Banfield J.F."/>
        </authorList>
    </citation>
    <scope>NUCLEOTIDE SEQUENCE [LARGE SCALE GENOMIC DNA]</scope>
</reference>
<protein>
    <submittedName>
        <fullName evidence="2">Transposase</fullName>
    </submittedName>
</protein>
<dbReference type="EMBL" id="LCNU01000003">
    <property type="protein sequence ID" value="KKU64916.1"/>
    <property type="molecule type" value="Genomic_DNA"/>
</dbReference>
<dbReference type="GO" id="GO:0003677">
    <property type="term" value="F:DNA binding"/>
    <property type="evidence" value="ECO:0007669"/>
    <property type="project" value="InterPro"/>
</dbReference>
<dbReference type="PANTHER" id="PTHR34322:SF2">
    <property type="entry name" value="TRANSPOSASE IS200-LIKE DOMAIN-CONTAINING PROTEIN"/>
    <property type="match status" value="1"/>
</dbReference>
<dbReference type="AlphaFoldDB" id="A0A0G1S6A3"/>
<sequence length="233" mass="27023">MPAKNVLKQYVDNGYYHLYNRGVEKRIIFSDKEDEAVFLSYLKNYLIPKNTLELSSLLSNSNSLAVEKAEAVRLLRLNNFSAEIDLLAFCLMPNHFHLLVKQNSSRSIEMFMRSLGTRYVQYFNHKHGKRVGGLFQDTYKAASIESEEQLLHLTRYIHLNPYIKAVSLKDSPHPSSYKNYLGIIKQNWVKPQKILELFSKTGVNSYEHFVEGHEWDADSLSFISEVILEKDTP</sequence>
<accession>A0A0G1S6A3</accession>
<dbReference type="GO" id="GO:0004803">
    <property type="term" value="F:transposase activity"/>
    <property type="evidence" value="ECO:0007669"/>
    <property type="project" value="InterPro"/>
</dbReference>
<dbReference type="STRING" id="1618364.UX86_C0003G0011"/>
<gene>
    <name evidence="2" type="ORF">UX86_C0003G0011</name>
</gene>
<dbReference type="GO" id="GO:0006313">
    <property type="term" value="P:DNA transposition"/>
    <property type="evidence" value="ECO:0007669"/>
    <property type="project" value="InterPro"/>
</dbReference>
<dbReference type="SMART" id="SM01321">
    <property type="entry name" value="Y1_Tnp"/>
    <property type="match status" value="1"/>
</dbReference>
<dbReference type="PATRIC" id="fig|1618364.3.peg.94"/>
<dbReference type="Pfam" id="PF01797">
    <property type="entry name" value="Y1_Tnp"/>
    <property type="match status" value="1"/>
</dbReference>
<dbReference type="InterPro" id="IPR002686">
    <property type="entry name" value="Transposase_17"/>
</dbReference>
<name>A0A0G1S6A3_9BACT</name>
<evidence type="ECO:0000259" key="1">
    <source>
        <dbReference type="SMART" id="SM01321"/>
    </source>
</evidence>
<feature type="domain" description="Transposase IS200-like" evidence="1">
    <location>
        <begin position="11"/>
        <end position="160"/>
    </location>
</feature>
<evidence type="ECO:0000313" key="2">
    <source>
        <dbReference type="EMBL" id="KKU64916.1"/>
    </source>
</evidence>
<dbReference type="Proteomes" id="UP000034502">
    <property type="component" value="Unassembled WGS sequence"/>
</dbReference>
<evidence type="ECO:0000313" key="3">
    <source>
        <dbReference type="Proteomes" id="UP000034502"/>
    </source>
</evidence>
<dbReference type="SUPFAM" id="SSF143422">
    <property type="entry name" value="Transposase IS200-like"/>
    <property type="match status" value="1"/>
</dbReference>
<comment type="caution">
    <text evidence="2">The sequence shown here is derived from an EMBL/GenBank/DDBJ whole genome shotgun (WGS) entry which is preliminary data.</text>
</comment>
<dbReference type="Gene3D" id="3.30.70.1290">
    <property type="entry name" value="Transposase IS200-like"/>
    <property type="match status" value="1"/>
</dbReference>
<dbReference type="PANTHER" id="PTHR34322">
    <property type="entry name" value="TRANSPOSASE, Y1_TNP DOMAIN-CONTAINING"/>
    <property type="match status" value="1"/>
</dbReference>
<organism evidence="2 3">
    <name type="scientific">Candidatus Amesbacteria bacterium GW2011_GWC1_47_15</name>
    <dbReference type="NCBI Taxonomy" id="1618364"/>
    <lineage>
        <taxon>Bacteria</taxon>
        <taxon>Candidatus Amesiibacteriota</taxon>
    </lineage>
</organism>
<dbReference type="InterPro" id="IPR036515">
    <property type="entry name" value="Transposase_17_sf"/>
</dbReference>